<evidence type="ECO:0000313" key="1">
    <source>
        <dbReference type="EMBL" id="MDH1437363.1"/>
    </source>
</evidence>
<evidence type="ECO:0000313" key="2">
    <source>
        <dbReference type="Proteomes" id="UP001161567"/>
    </source>
</evidence>
<comment type="caution">
    <text evidence="1">The sequence shown here is derived from an EMBL/GenBank/DDBJ whole genome shotgun (WGS) entry which is preliminary data.</text>
</comment>
<name>A0AA42U3V8_ACIJO</name>
<dbReference type="AlphaFoldDB" id="A0AA42U3V8"/>
<protein>
    <submittedName>
        <fullName evidence="1">Uncharacterized protein</fullName>
    </submittedName>
</protein>
<dbReference type="Proteomes" id="UP001161567">
    <property type="component" value="Unassembled WGS sequence"/>
</dbReference>
<sequence>MRQDLNLEQQEEDYREARENEIQKIAESNNVSNEVATQIWEDLHSSINQ</sequence>
<dbReference type="EMBL" id="JAOCIL010000001">
    <property type="protein sequence ID" value="MDH1437363.1"/>
    <property type="molecule type" value="Genomic_DNA"/>
</dbReference>
<accession>A0AA42U3V8</accession>
<dbReference type="RefSeq" id="WP_171494569.1">
    <property type="nucleotide sequence ID" value="NZ_JAOCEJ010000015.1"/>
</dbReference>
<gene>
    <name evidence="1" type="ORF">N5I27_02830</name>
</gene>
<organism evidence="1 2">
    <name type="scientific">Acinetobacter johnsonii</name>
    <dbReference type="NCBI Taxonomy" id="40214"/>
    <lineage>
        <taxon>Bacteria</taxon>
        <taxon>Pseudomonadati</taxon>
        <taxon>Pseudomonadota</taxon>
        <taxon>Gammaproteobacteria</taxon>
        <taxon>Moraxellales</taxon>
        <taxon>Moraxellaceae</taxon>
        <taxon>Acinetobacter</taxon>
    </lineage>
</organism>
<reference evidence="1" key="1">
    <citation type="submission" date="2022-09" db="EMBL/GenBank/DDBJ databases">
        <title>Intensive care unit water sources are persistently colonized with multi-drug resistant bacteria and are the site of extensive horizontal gene transfer of antibiotic resistance genes.</title>
        <authorList>
            <person name="Diorio-Toth L."/>
        </authorList>
    </citation>
    <scope>NUCLEOTIDE SEQUENCE</scope>
    <source>
        <strain evidence="1">GD03725</strain>
    </source>
</reference>
<proteinExistence type="predicted"/>